<evidence type="ECO:0000256" key="8">
    <source>
        <dbReference type="ARBA" id="ARBA00023310"/>
    </source>
</evidence>
<comment type="similarity">
    <text evidence="2 9 10">Belongs to the ATPase epsilon chain family.</text>
</comment>
<accession>A0A174UJT3</accession>
<dbReference type="GO" id="GO:0045259">
    <property type="term" value="C:proton-transporting ATP synthase complex"/>
    <property type="evidence" value="ECO:0007669"/>
    <property type="project" value="UniProtKB-KW"/>
</dbReference>
<dbReference type="HAMAP" id="MF_00530">
    <property type="entry name" value="ATP_synth_epsil_bac"/>
    <property type="match status" value="1"/>
</dbReference>
<keyword evidence="14" id="KW-1185">Reference proteome</keyword>
<dbReference type="PANTHER" id="PTHR13822">
    <property type="entry name" value="ATP SYNTHASE DELTA/EPSILON CHAIN"/>
    <property type="match status" value="1"/>
</dbReference>
<feature type="domain" description="ATP synthase epsilon subunit C-terminal" evidence="11">
    <location>
        <begin position="88"/>
        <end position="128"/>
    </location>
</feature>
<gene>
    <name evidence="9" type="primary">atpC</name>
    <name evidence="13" type="ORF">CP373A1_03895</name>
</gene>
<dbReference type="CDD" id="cd12152">
    <property type="entry name" value="F1-ATPase_delta"/>
    <property type="match status" value="1"/>
</dbReference>
<dbReference type="SUPFAM" id="SSF51344">
    <property type="entry name" value="Epsilon subunit of F1F0-ATP synthase N-terminal domain"/>
    <property type="match status" value="1"/>
</dbReference>
<evidence type="ECO:0000256" key="2">
    <source>
        <dbReference type="ARBA" id="ARBA00005712"/>
    </source>
</evidence>
<feature type="domain" description="ATP synthase F1 complex delta/epsilon subunit N-terminal" evidence="12">
    <location>
        <begin position="7"/>
        <end position="84"/>
    </location>
</feature>
<evidence type="ECO:0000256" key="7">
    <source>
        <dbReference type="ARBA" id="ARBA00023196"/>
    </source>
</evidence>
<keyword evidence="4 9" id="KW-1003">Cell membrane</keyword>
<name>A0A174UJT3_9CLOT</name>
<dbReference type="GO" id="GO:0005524">
    <property type="term" value="F:ATP binding"/>
    <property type="evidence" value="ECO:0007669"/>
    <property type="project" value="UniProtKB-UniRule"/>
</dbReference>
<evidence type="ECO:0000313" key="13">
    <source>
        <dbReference type="EMBL" id="OBY11545.1"/>
    </source>
</evidence>
<dbReference type="AlphaFoldDB" id="A0A174UJT3"/>
<dbReference type="InterPro" id="IPR001469">
    <property type="entry name" value="ATP_synth_F1_dsu/esu"/>
</dbReference>
<dbReference type="Pfam" id="PF00401">
    <property type="entry name" value="ATP-synt_DE"/>
    <property type="match status" value="1"/>
</dbReference>
<dbReference type="eggNOG" id="COG0355">
    <property type="taxonomic scope" value="Bacteria"/>
</dbReference>
<evidence type="ECO:0000259" key="11">
    <source>
        <dbReference type="Pfam" id="PF00401"/>
    </source>
</evidence>
<reference evidence="13 14" key="1">
    <citation type="submission" date="2016-06" db="EMBL/GenBank/DDBJ databases">
        <authorList>
            <person name="Kjaerup R.B."/>
            <person name="Dalgaard T.S."/>
            <person name="Juul-Madsen H.R."/>
        </authorList>
    </citation>
    <scope>NUCLEOTIDE SEQUENCE [LARGE SCALE GENOMIC DNA]</scope>
    <source>
        <strain evidence="13 14">373-A1</strain>
    </source>
</reference>
<keyword evidence="5 9" id="KW-0406">Ion transport</keyword>
<evidence type="ECO:0000256" key="5">
    <source>
        <dbReference type="ARBA" id="ARBA00023065"/>
    </source>
</evidence>
<dbReference type="Gene3D" id="1.20.5.440">
    <property type="entry name" value="ATP synthase delta/epsilon subunit, C-terminal domain"/>
    <property type="match status" value="1"/>
</dbReference>
<dbReference type="NCBIfam" id="TIGR01216">
    <property type="entry name" value="ATP_synt_epsi"/>
    <property type="match status" value="1"/>
</dbReference>
<keyword evidence="8 9" id="KW-0066">ATP synthesis</keyword>
<dbReference type="InterPro" id="IPR020547">
    <property type="entry name" value="ATP_synth_F1_esu_C"/>
</dbReference>
<dbReference type="InterPro" id="IPR020546">
    <property type="entry name" value="ATP_synth_F1_dsu/esu_N"/>
</dbReference>
<dbReference type="Gene3D" id="2.60.15.10">
    <property type="entry name" value="F0F1 ATP synthase delta/epsilon subunit, N-terminal"/>
    <property type="match status" value="1"/>
</dbReference>
<dbReference type="GO" id="GO:0005886">
    <property type="term" value="C:plasma membrane"/>
    <property type="evidence" value="ECO:0007669"/>
    <property type="project" value="UniProtKB-SubCell"/>
</dbReference>
<proteinExistence type="inferred from homology"/>
<evidence type="ECO:0000259" key="12">
    <source>
        <dbReference type="Pfam" id="PF02823"/>
    </source>
</evidence>
<evidence type="ECO:0000313" key="14">
    <source>
        <dbReference type="Proteomes" id="UP000092714"/>
    </source>
</evidence>
<sequence length="135" mass="15038">MAKTFILKILTPSKMVVNEEVEKVFVNTINGMVEFLPNHAPIIMSTVPSVTVFYDKVGNKKELFTSRGVINLSNNEIMFCSDAAELVEDIDLARAEEAKGRAEERLKDSSKFDVARAQAALIRANIRIGLKKHSI</sequence>
<keyword evidence="7 9" id="KW-0139">CF(1)</keyword>
<dbReference type="InterPro" id="IPR036771">
    <property type="entry name" value="ATPsynth_dsu/esu_N"/>
</dbReference>
<evidence type="ECO:0000256" key="10">
    <source>
        <dbReference type="RuleBase" id="RU003656"/>
    </source>
</evidence>
<comment type="subcellular location">
    <subcellularLocation>
        <location evidence="1 9">Cell membrane</location>
        <topology evidence="1 9">Peripheral membrane protein</topology>
    </subcellularLocation>
</comment>
<dbReference type="PANTHER" id="PTHR13822:SF10">
    <property type="entry name" value="ATP SYNTHASE EPSILON CHAIN, CHLOROPLASTIC"/>
    <property type="match status" value="1"/>
</dbReference>
<comment type="subunit">
    <text evidence="9 10">F-type ATPases have 2 components, CF(1) - the catalytic core - and CF(0) - the membrane proton channel. CF(1) has five subunits: alpha(3), beta(3), gamma(1), delta(1), epsilon(1). CF(0) has three main subunits: a, b and c.</text>
</comment>
<keyword evidence="6 9" id="KW-0472">Membrane</keyword>
<evidence type="ECO:0000256" key="1">
    <source>
        <dbReference type="ARBA" id="ARBA00004202"/>
    </source>
</evidence>
<dbReference type="SUPFAM" id="SSF46604">
    <property type="entry name" value="Epsilon subunit of F1F0-ATP synthase C-terminal domain"/>
    <property type="match status" value="1"/>
</dbReference>
<dbReference type="Pfam" id="PF02823">
    <property type="entry name" value="ATP-synt_DE_N"/>
    <property type="match status" value="1"/>
</dbReference>
<dbReference type="GeneID" id="42774892"/>
<dbReference type="GO" id="GO:0046933">
    <property type="term" value="F:proton-transporting ATP synthase activity, rotational mechanism"/>
    <property type="evidence" value="ECO:0007669"/>
    <property type="project" value="UniProtKB-UniRule"/>
</dbReference>
<dbReference type="Proteomes" id="UP000092714">
    <property type="component" value="Unassembled WGS sequence"/>
</dbReference>
<dbReference type="OrthoDB" id="9804110at2"/>
<evidence type="ECO:0000256" key="3">
    <source>
        <dbReference type="ARBA" id="ARBA00022448"/>
    </source>
</evidence>
<dbReference type="InterPro" id="IPR036794">
    <property type="entry name" value="ATP_F1_dsu/esu_C_sf"/>
</dbReference>
<evidence type="ECO:0000256" key="9">
    <source>
        <dbReference type="HAMAP-Rule" id="MF_00530"/>
    </source>
</evidence>
<evidence type="ECO:0000256" key="6">
    <source>
        <dbReference type="ARBA" id="ARBA00023136"/>
    </source>
</evidence>
<evidence type="ECO:0000256" key="4">
    <source>
        <dbReference type="ARBA" id="ARBA00022475"/>
    </source>
</evidence>
<comment type="caution">
    <text evidence="13">The sequence shown here is derived from an EMBL/GenBank/DDBJ whole genome shotgun (WGS) entry which is preliminary data.</text>
</comment>
<keyword evidence="9" id="KW-0375">Hydrogen ion transport</keyword>
<dbReference type="RefSeq" id="WP_027097058.1">
    <property type="nucleotide sequence ID" value="NZ_CABHIH010000002.1"/>
</dbReference>
<comment type="function">
    <text evidence="9">Produces ATP from ADP in the presence of a proton gradient across the membrane.</text>
</comment>
<keyword evidence="3 9" id="KW-0813">Transport</keyword>
<protein>
    <recommendedName>
        <fullName evidence="9">ATP synthase epsilon chain</fullName>
    </recommendedName>
    <alternativeName>
        <fullName evidence="9">ATP synthase F1 sector epsilon subunit</fullName>
    </alternativeName>
    <alternativeName>
        <fullName evidence="9">F-ATPase epsilon subunit</fullName>
    </alternativeName>
</protein>
<dbReference type="EMBL" id="MAPZ01000011">
    <property type="protein sequence ID" value="OBY11545.1"/>
    <property type="molecule type" value="Genomic_DNA"/>
</dbReference>
<organism evidence="13 14">
    <name type="scientific">Clostridium paraputrificum</name>
    <dbReference type="NCBI Taxonomy" id="29363"/>
    <lineage>
        <taxon>Bacteria</taxon>
        <taxon>Bacillati</taxon>
        <taxon>Bacillota</taxon>
        <taxon>Clostridia</taxon>
        <taxon>Eubacteriales</taxon>
        <taxon>Clostridiaceae</taxon>
        <taxon>Clostridium</taxon>
    </lineage>
</organism>